<dbReference type="PANTHER" id="PTHR23418">
    <property type="entry name" value="ACIREDUCTONE DIOXYGENASE"/>
    <property type="match status" value="1"/>
</dbReference>
<dbReference type="Gene3D" id="2.60.120.10">
    <property type="entry name" value="Jelly Rolls"/>
    <property type="match status" value="1"/>
</dbReference>
<proteinExistence type="predicted"/>
<dbReference type="Proteomes" id="UP000887575">
    <property type="component" value="Unassembled WGS sequence"/>
</dbReference>
<sequence length="159" mass="18386">MQIWTMDPYACGDKRLPHHIFPPKRLTPDQLTTKAGVMCYKIDMEDTMNLKKRLSRVKAASNVNSSDVLAISEALNGLSGMLEELYEPVIRDTDWVVLITDGMCYFDVEPLEDEWIRLQCEKGDLVVIPKGLTHRFTVTPQNYVQVQRFFHKRHDAFRG</sequence>
<dbReference type="WBParaSite" id="MBELARI_LOCUS9661">
    <property type="protein sequence ID" value="MBELARI_LOCUS9661"/>
    <property type="gene ID" value="MBELARI_LOCUS9661"/>
</dbReference>
<keyword evidence="1" id="KW-1185">Reference proteome</keyword>
<evidence type="ECO:0000313" key="2">
    <source>
        <dbReference type="WBParaSite" id="MBELARI_LOCUS9580"/>
    </source>
</evidence>
<dbReference type="PANTHER" id="PTHR23418:SF10">
    <property type="entry name" value="INACTIVE ACIREDUCTONE DIOXYGENASE 1-RELATED"/>
    <property type="match status" value="1"/>
</dbReference>
<name>A0AAF3FQT6_9BILA</name>
<dbReference type="WBParaSite" id="MBELARI_LOCUS9580">
    <property type="protein sequence ID" value="MBELARI_LOCUS9580"/>
    <property type="gene ID" value="MBELARI_LOCUS9580"/>
</dbReference>
<dbReference type="InterPro" id="IPR011051">
    <property type="entry name" value="RmlC_Cupin_sf"/>
</dbReference>
<dbReference type="CDD" id="cd02232">
    <property type="entry name" value="cupin_ARD"/>
    <property type="match status" value="1"/>
</dbReference>
<dbReference type="GO" id="GO:0010309">
    <property type="term" value="F:acireductone dioxygenase [iron(II)-requiring] activity"/>
    <property type="evidence" value="ECO:0007669"/>
    <property type="project" value="InterPro"/>
</dbReference>
<accession>A0AAF3FQT6</accession>
<dbReference type="SUPFAM" id="SSF51182">
    <property type="entry name" value="RmlC-like cupins"/>
    <property type="match status" value="1"/>
</dbReference>
<dbReference type="Pfam" id="PF03079">
    <property type="entry name" value="ARD"/>
    <property type="match status" value="1"/>
</dbReference>
<evidence type="ECO:0000313" key="3">
    <source>
        <dbReference type="WBParaSite" id="MBELARI_LOCUS9661"/>
    </source>
</evidence>
<reference evidence="2 3" key="1">
    <citation type="submission" date="2024-02" db="UniProtKB">
        <authorList>
            <consortium name="WormBaseParasite"/>
        </authorList>
    </citation>
    <scope>IDENTIFICATION</scope>
</reference>
<dbReference type="AlphaFoldDB" id="A0AAF3FQT6"/>
<dbReference type="InterPro" id="IPR004313">
    <property type="entry name" value="ARD"/>
</dbReference>
<dbReference type="InterPro" id="IPR014710">
    <property type="entry name" value="RmlC-like_jellyroll"/>
</dbReference>
<organism evidence="1 2">
    <name type="scientific">Mesorhabditis belari</name>
    <dbReference type="NCBI Taxonomy" id="2138241"/>
    <lineage>
        <taxon>Eukaryota</taxon>
        <taxon>Metazoa</taxon>
        <taxon>Ecdysozoa</taxon>
        <taxon>Nematoda</taxon>
        <taxon>Chromadorea</taxon>
        <taxon>Rhabditida</taxon>
        <taxon>Rhabditina</taxon>
        <taxon>Rhabditomorpha</taxon>
        <taxon>Rhabditoidea</taxon>
        <taxon>Rhabditidae</taxon>
        <taxon>Mesorhabditinae</taxon>
        <taxon>Mesorhabditis</taxon>
    </lineage>
</organism>
<protein>
    <submittedName>
        <fullName evidence="2 3">Uncharacterized protein</fullName>
    </submittedName>
</protein>
<dbReference type="GO" id="GO:0006555">
    <property type="term" value="P:methionine metabolic process"/>
    <property type="evidence" value="ECO:0007669"/>
    <property type="project" value="TreeGrafter"/>
</dbReference>
<evidence type="ECO:0000313" key="1">
    <source>
        <dbReference type="Proteomes" id="UP000887575"/>
    </source>
</evidence>